<dbReference type="Proteomes" id="UP001454036">
    <property type="component" value="Unassembled WGS sequence"/>
</dbReference>
<dbReference type="GO" id="GO:0046872">
    <property type="term" value="F:metal ion binding"/>
    <property type="evidence" value="ECO:0007669"/>
    <property type="project" value="UniProtKB-KW"/>
</dbReference>
<dbReference type="GO" id="GO:0016020">
    <property type="term" value="C:membrane"/>
    <property type="evidence" value="ECO:0007669"/>
    <property type="project" value="UniProtKB-SubCell"/>
</dbReference>
<feature type="compositionally biased region" description="Basic and acidic residues" evidence="6">
    <location>
        <begin position="240"/>
        <end position="284"/>
    </location>
</feature>
<feature type="domain" description="HMA" evidence="7">
    <location>
        <begin position="68"/>
        <end position="132"/>
    </location>
</feature>
<dbReference type="Gene3D" id="3.30.70.100">
    <property type="match status" value="2"/>
</dbReference>
<accession>A0AAV3RHJ0</accession>
<comment type="subcellular location">
    <subcellularLocation>
        <location evidence="1">Membrane</location>
        <topology evidence="1">Peripheral membrane protein</topology>
    </subcellularLocation>
</comment>
<gene>
    <name evidence="8" type="ORF">LIER_27879</name>
</gene>
<feature type="compositionally biased region" description="Basic and acidic residues" evidence="6">
    <location>
        <begin position="146"/>
        <end position="159"/>
    </location>
</feature>
<feature type="compositionally biased region" description="Polar residues" evidence="6">
    <location>
        <begin position="376"/>
        <end position="386"/>
    </location>
</feature>
<dbReference type="PANTHER" id="PTHR46195">
    <property type="entry name" value="HEAVY METAL-ASSOCIATED ISOPRENYLATED PLANT PROTEIN 7"/>
    <property type="match status" value="1"/>
</dbReference>
<organism evidence="8 9">
    <name type="scientific">Lithospermum erythrorhizon</name>
    <name type="common">Purple gromwell</name>
    <name type="synonym">Lithospermum officinale var. erythrorhizon</name>
    <dbReference type="NCBI Taxonomy" id="34254"/>
    <lineage>
        <taxon>Eukaryota</taxon>
        <taxon>Viridiplantae</taxon>
        <taxon>Streptophyta</taxon>
        <taxon>Embryophyta</taxon>
        <taxon>Tracheophyta</taxon>
        <taxon>Spermatophyta</taxon>
        <taxon>Magnoliopsida</taxon>
        <taxon>eudicotyledons</taxon>
        <taxon>Gunneridae</taxon>
        <taxon>Pentapetalae</taxon>
        <taxon>asterids</taxon>
        <taxon>lamiids</taxon>
        <taxon>Boraginales</taxon>
        <taxon>Boraginaceae</taxon>
        <taxon>Boraginoideae</taxon>
        <taxon>Lithospermeae</taxon>
        <taxon>Lithospermum</taxon>
    </lineage>
</organism>
<dbReference type="PANTHER" id="PTHR46195:SF2">
    <property type="entry name" value="HEAVY METAL-ASSOCIATED ISOPRENYLATED PLANT PROTEIN 7"/>
    <property type="match status" value="1"/>
</dbReference>
<comment type="similarity">
    <text evidence="5">Belongs to the HIPP family.</text>
</comment>
<feature type="region of interest" description="Disordered" evidence="6">
    <location>
        <begin position="240"/>
        <end position="318"/>
    </location>
</feature>
<name>A0AAV3RHJ0_LITER</name>
<feature type="compositionally biased region" description="Low complexity" evidence="6">
    <location>
        <begin position="352"/>
        <end position="365"/>
    </location>
</feature>
<evidence type="ECO:0000256" key="1">
    <source>
        <dbReference type="ARBA" id="ARBA00004170"/>
    </source>
</evidence>
<evidence type="ECO:0000313" key="9">
    <source>
        <dbReference type="Proteomes" id="UP001454036"/>
    </source>
</evidence>
<feature type="region of interest" description="Disordered" evidence="6">
    <location>
        <begin position="128"/>
        <end position="163"/>
    </location>
</feature>
<dbReference type="SUPFAM" id="SSF55008">
    <property type="entry name" value="HMA, heavy metal-associated domain"/>
    <property type="match status" value="2"/>
</dbReference>
<evidence type="ECO:0000313" key="8">
    <source>
        <dbReference type="EMBL" id="GAA0174497.1"/>
    </source>
</evidence>
<keyword evidence="4" id="KW-0449">Lipoprotein</keyword>
<feature type="compositionally biased region" description="Pro residues" evidence="6">
    <location>
        <begin position="57"/>
        <end position="69"/>
    </location>
</feature>
<keyword evidence="9" id="KW-1185">Reference proteome</keyword>
<feature type="compositionally biased region" description="Basic and acidic residues" evidence="6">
    <location>
        <begin position="1"/>
        <end position="53"/>
    </location>
</feature>
<dbReference type="CDD" id="cd00371">
    <property type="entry name" value="HMA"/>
    <property type="match status" value="2"/>
</dbReference>
<evidence type="ECO:0000256" key="6">
    <source>
        <dbReference type="SAM" id="MobiDB-lite"/>
    </source>
</evidence>
<dbReference type="InterPro" id="IPR006121">
    <property type="entry name" value="HMA_dom"/>
</dbReference>
<protein>
    <recommendedName>
        <fullName evidence="7">HMA domain-containing protein</fullName>
    </recommendedName>
</protein>
<evidence type="ECO:0000256" key="5">
    <source>
        <dbReference type="ARBA" id="ARBA00024045"/>
    </source>
</evidence>
<evidence type="ECO:0000256" key="2">
    <source>
        <dbReference type="ARBA" id="ARBA00022481"/>
    </source>
</evidence>
<sequence>MGEEHKKAEEPKLPQVEEKTEEAPKTEQVEKPTEENKQEKKAEVDNSAKEPPKETATPPPPPPPPPPPQEIVLKIYMHCEGCARKVRRCLKGFDGVEEVQTDCKTQKVVIKGDKADPMKVLERVQKKSNRKVELLSPIPKPPPPPEEPKKTAEEKEVPKNEGNIEEAQKITVVVCVHMHCEACAQAIRKRILRMKGVESVEADLKSSLVKVEGTIEAQALVEFIYKKTAKQAKIVKVEPHKKEEEKAKEEDKGSEENKGKGDKKDEVQAKGGPEEGEKEKKEGGGDNDDGGVQPPKGDALPPQPQPQAIAMPQEESSLMELRRNEAFYYPTQNYYQPPQSYYYYQQPHQQDYYYQPPNYPQRYGQEMYGHPPQIFSDENPNACSLM</sequence>
<keyword evidence="4" id="KW-0636">Prenylation</keyword>
<evidence type="ECO:0000256" key="3">
    <source>
        <dbReference type="ARBA" id="ARBA00022723"/>
    </source>
</evidence>
<dbReference type="SUPFAM" id="SSF101447">
    <property type="entry name" value="Formin homology 2 domain (FH2 domain)"/>
    <property type="match status" value="1"/>
</dbReference>
<dbReference type="InterPro" id="IPR036163">
    <property type="entry name" value="HMA_dom_sf"/>
</dbReference>
<dbReference type="PROSITE" id="PS50846">
    <property type="entry name" value="HMA_2"/>
    <property type="match status" value="2"/>
</dbReference>
<dbReference type="GO" id="GO:0009626">
    <property type="term" value="P:plant-type hypersensitive response"/>
    <property type="evidence" value="ECO:0007669"/>
    <property type="project" value="UniProtKB-KW"/>
</dbReference>
<feature type="region of interest" description="Disordered" evidence="6">
    <location>
        <begin position="1"/>
        <end position="70"/>
    </location>
</feature>
<reference evidence="8 9" key="1">
    <citation type="submission" date="2024-01" db="EMBL/GenBank/DDBJ databases">
        <title>The complete chloroplast genome sequence of Lithospermum erythrorhizon: insights into the phylogenetic relationship among Boraginaceae species and the maternal lineages of purple gromwells.</title>
        <authorList>
            <person name="Okada T."/>
            <person name="Watanabe K."/>
        </authorList>
    </citation>
    <scope>NUCLEOTIDE SEQUENCE [LARGE SCALE GENOMIC DNA]</scope>
</reference>
<dbReference type="EMBL" id="BAABME010009105">
    <property type="protein sequence ID" value="GAA0174497.1"/>
    <property type="molecule type" value="Genomic_DNA"/>
</dbReference>
<dbReference type="InterPro" id="IPR044577">
    <property type="entry name" value="HIPP4/7/8/17/18/19"/>
</dbReference>
<feature type="region of interest" description="Disordered" evidence="6">
    <location>
        <begin position="352"/>
        <end position="386"/>
    </location>
</feature>
<evidence type="ECO:0000256" key="4">
    <source>
        <dbReference type="ARBA" id="ARBA00023289"/>
    </source>
</evidence>
<evidence type="ECO:0000259" key="7">
    <source>
        <dbReference type="PROSITE" id="PS50846"/>
    </source>
</evidence>
<feature type="domain" description="HMA" evidence="7">
    <location>
        <begin position="169"/>
        <end position="236"/>
    </location>
</feature>
<keyword evidence="2" id="KW-0488">Methylation</keyword>
<comment type="caution">
    <text evidence="8">The sequence shown here is derived from an EMBL/GenBank/DDBJ whole genome shotgun (WGS) entry which is preliminary data.</text>
</comment>
<proteinExistence type="inferred from homology"/>
<dbReference type="Pfam" id="PF00403">
    <property type="entry name" value="HMA"/>
    <property type="match status" value="2"/>
</dbReference>
<dbReference type="AlphaFoldDB" id="A0AAV3RHJ0"/>
<keyword evidence="3" id="KW-0479">Metal-binding</keyword>